<dbReference type="InterPro" id="IPR029046">
    <property type="entry name" value="LolA/LolB/LppX"/>
</dbReference>
<keyword evidence="8 13" id="KW-0472">Membrane</keyword>
<dbReference type="HAMAP" id="MF_00233">
    <property type="entry name" value="LolB"/>
    <property type="match status" value="1"/>
</dbReference>
<dbReference type="Pfam" id="PF03550">
    <property type="entry name" value="LolB"/>
    <property type="match status" value="1"/>
</dbReference>
<name>A0A1F6U0I0_9PROT</name>
<keyword evidence="12 13" id="KW-0449">Lipoprotein</keyword>
<gene>
    <name evidence="13" type="primary">lolB</name>
    <name evidence="14" type="ORF">A3A87_02050</name>
</gene>
<evidence type="ECO:0000256" key="7">
    <source>
        <dbReference type="ARBA" id="ARBA00022927"/>
    </source>
</evidence>
<reference evidence="14 15" key="1">
    <citation type="journal article" date="2016" name="Nat. Commun.">
        <title>Thousands of microbial genomes shed light on interconnected biogeochemical processes in an aquifer system.</title>
        <authorList>
            <person name="Anantharaman K."/>
            <person name="Brown C.T."/>
            <person name="Hug L.A."/>
            <person name="Sharon I."/>
            <person name="Castelle C.J."/>
            <person name="Probst A.J."/>
            <person name="Thomas B.C."/>
            <person name="Singh A."/>
            <person name="Wilkins M.J."/>
            <person name="Karaoz U."/>
            <person name="Brodie E.L."/>
            <person name="Williams K.H."/>
            <person name="Hubbard S.S."/>
            <person name="Banfield J.F."/>
        </authorList>
    </citation>
    <scope>NUCLEOTIDE SEQUENCE [LARGE SCALE GENOMIC DNA]</scope>
</reference>
<evidence type="ECO:0000256" key="9">
    <source>
        <dbReference type="ARBA" id="ARBA00023139"/>
    </source>
</evidence>
<keyword evidence="6 13" id="KW-0732">Signal</keyword>
<keyword evidence="5 13" id="KW-0813">Transport</keyword>
<comment type="subcellular location">
    <subcellularLocation>
        <location evidence="1 13">Cell outer membrane</location>
        <topology evidence="1 13">Lipid-anchor</topology>
    </subcellularLocation>
</comment>
<evidence type="ECO:0000256" key="13">
    <source>
        <dbReference type="HAMAP-Rule" id="MF_00233"/>
    </source>
</evidence>
<evidence type="ECO:0000256" key="11">
    <source>
        <dbReference type="ARBA" id="ARBA00023237"/>
    </source>
</evidence>
<dbReference type="InterPro" id="IPR004565">
    <property type="entry name" value="OM_lipoprot_LolB"/>
</dbReference>
<evidence type="ECO:0000256" key="2">
    <source>
        <dbReference type="ARBA" id="ARBA00009696"/>
    </source>
</evidence>
<comment type="caution">
    <text evidence="14">The sequence shown here is derived from an EMBL/GenBank/DDBJ whole genome shotgun (WGS) entry which is preliminary data.</text>
</comment>
<keyword evidence="7 13" id="KW-0653">Protein transport</keyword>
<dbReference type="SUPFAM" id="SSF89392">
    <property type="entry name" value="Prokaryotic lipoproteins and lipoprotein localization factors"/>
    <property type="match status" value="1"/>
</dbReference>
<dbReference type="AlphaFoldDB" id="A0A1F6U0I0"/>
<dbReference type="GO" id="GO:0044874">
    <property type="term" value="P:lipoprotein localization to outer membrane"/>
    <property type="evidence" value="ECO:0007669"/>
    <property type="project" value="UniProtKB-UniRule"/>
</dbReference>
<evidence type="ECO:0000256" key="12">
    <source>
        <dbReference type="ARBA" id="ARBA00023288"/>
    </source>
</evidence>
<keyword evidence="9 13" id="KW-0564">Palmitate</keyword>
<dbReference type="PROSITE" id="PS51257">
    <property type="entry name" value="PROKAR_LIPOPROTEIN"/>
    <property type="match status" value="1"/>
</dbReference>
<dbReference type="CDD" id="cd16326">
    <property type="entry name" value="LolB"/>
    <property type="match status" value="1"/>
</dbReference>
<proteinExistence type="inferred from homology"/>
<dbReference type="STRING" id="1817768.A3A87_02050"/>
<evidence type="ECO:0000256" key="3">
    <source>
        <dbReference type="ARBA" id="ARBA00011245"/>
    </source>
</evidence>
<keyword evidence="11 13" id="KW-0998">Cell outer membrane</keyword>
<evidence type="ECO:0000256" key="1">
    <source>
        <dbReference type="ARBA" id="ARBA00004459"/>
    </source>
</evidence>
<evidence type="ECO:0000256" key="4">
    <source>
        <dbReference type="ARBA" id="ARBA00016202"/>
    </source>
</evidence>
<evidence type="ECO:0000313" key="14">
    <source>
        <dbReference type="EMBL" id="OGI50840.1"/>
    </source>
</evidence>
<comment type="subunit">
    <text evidence="3 13">Monomer.</text>
</comment>
<dbReference type="Gene3D" id="2.50.20.10">
    <property type="entry name" value="Lipoprotein localisation LolA/LolB/LppX"/>
    <property type="match status" value="1"/>
</dbReference>
<comment type="function">
    <text evidence="13">Plays a critical role in the incorporation of lipoproteins in the outer membrane after they are released by the LolA protein.</text>
</comment>
<comment type="similarity">
    <text evidence="2 13">Belongs to the LolB family.</text>
</comment>
<organism evidence="14 15">
    <name type="scientific">Candidatus Muproteobacteria bacterium RIFCSPLOWO2_01_FULL_60_18</name>
    <dbReference type="NCBI Taxonomy" id="1817768"/>
    <lineage>
        <taxon>Bacteria</taxon>
        <taxon>Pseudomonadati</taxon>
        <taxon>Pseudomonadota</taxon>
        <taxon>Candidatus Muproteobacteria</taxon>
    </lineage>
</organism>
<protein>
    <recommendedName>
        <fullName evidence="4 13">Outer-membrane lipoprotein LolB</fullName>
    </recommendedName>
</protein>
<evidence type="ECO:0000313" key="15">
    <source>
        <dbReference type="Proteomes" id="UP000179037"/>
    </source>
</evidence>
<dbReference type="GO" id="GO:0009279">
    <property type="term" value="C:cell outer membrane"/>
    <property type="evidence" value="ECO:0007669"/>
    <property type="project" value="UniProtKB-SubCell"/>
</dbReference>
<evidence type="ECO:0000256" key="8">
    <source>
        <dbReference type="ARBA" id="ARBA00023136"/>
    </source>
</evidence>
<dbReference type="GO" id="GO:0015031">
    <property type="term" value="P:protein transport"/>
    <property type="evidence" value="ECO:0007669"/>
    <property type="project" value="UniProtKB-KW"/>
</dbReference>
<accession>A0A1F6U0I0</accession>
<evidence type="ECO:0000256" key="10">
    <source>
        <dbReference type="ARBA" id="ARBA00023186"/>
    </source>
</evidence>
<dbReference type="Proteomes" id="UP000179037">
    <property type="component" value="Unassembled WGS sequence"/>
</dbReference>
<evidence type="ECO:0000256" key="6">
    <source>
        <dbReference type="ARBA" id="ARBA00022729"/>
    </source>
</evidence>
<evidence type="ECO:0000256" key="5">
    <source>
        <dbReference type="ARBA" id="ARBA00022448"/>
    </source>
</evidence>
<dbReference type="EMBL" id="MFTC01000058">
    <property type="protein sequence ID" value="OGI50840.1"/>
    <property type="molecule type" value="Genomic_DNA"/>
</dbReference>
<keyword evidence="10 13" id="KW-0143">Chaperone</keyword>
<dbReference type="NCBIfam" id="TIGR00548">
    <property type="entry name" value="lolB"/>
    <property type="match status" value="1"/>
</dbReference>
<sequence length="211" mass="23925">MRPVVGLLILVAFIAGCATPVALPPVEDVDAAWHLRQATLKSVTAWQVRGRLALRAADQGWHATLNWERDGERHRLDFTGPLGRGHLRLVQDDRGAELQDTEQRIWRAGNAETLLYRATGWRLPLNGLNYWIVGLAAPDSVSNQQLDAQGRLKRLAQSGWDIQFLEYTHYGSFDLPSKLYITRQGGRVEENPAFDSTLEVRLSIERWTFKQ</sequence>